<dbReference type="EMBL" id="SAEB01000003">
    <property type="protein sequence ID" value="RVD88282.1"/>
    <property type="molecule type" value="Genomic_DNA"/>
</dbReference>
<accession>A0A437AAX2</accession>
<reference evidence="1 2" key="1">
    <citation type="submission" date="2019-01" db="EMBL/GenBank/DDBJ databases">
        <title>Intercellular communication is required for trap formation in the nematode-trapping fungus Duddingtonia flagrans.</title>
        <authorList>
            <person name="Youssar L."/>
            <person name="Wernet V."/>
            <person name="Hensel N."/>
            <person name="Hildebrandt H.-G."/>
            <person name="Fischer R."/>
        </authorList>
    </citation>
    <scope>NUCLEOTIDE SEQUENCE [LARGE SCALE GENOMIC DNA]</scope>
    <source>
        <strain evidence="1 2">CBS H-5679</strain>
    </source>
</reference>
<evidence type="ECO:0000313" key="1">
    <source>
        <dbReference type="EMBL" id="RVD88282.1"/>
    </source>
</evidence>
<dbReference type="VEuPathDB" id="FungiDB:DFL_002471"/>
<comment type="caution">
    <text evidence="1">The sequence shown here is derived from an EMBL/GenBank/DDBJ whole genome shotgun (WGS) entry which is preliminary data.</text>
</comment>
<evidence type="ECO:0000313" key="2">
    <source>
        <dbReference type="Proteomes" id="UP000283090"/>
    </source>
</evidence>
<dbReference type="RefSeq" id="XP_067493826.1">
    <property type="nucleotide sequence ID" value="XM_067631263.1"/>
</dbReference>
<sequence length="247" mass="28709">MRDEVRNQKFNSNLREEAKLLRANIKVTKILFHAILPSASTLPLLASQFSQSFGAALSEEHVHMMNWRDWYNSMTGKALDFHRNKGREFDEYVAKEMLRKRQDYDWNPAYTYTSNWGYHSFWATRASATAGISQLGIITLQPAIHNNARTKSTQTWADHSSSNTNIGWTSNNATYGSQTVRTIWDCLLNRTAVEYQNDHPQIGFKPVQYILDGMTFYQFYDSNNFAWFLGCPDEWSPKKIKRGRLEK</sequence>
<name>A0A437AAX2_ARTFL</name>
<dbReference type="GeneID" id="93584782"/>
<organism evidence="1 2">
    <name type="scientific">Arthrobotrys flagrans</name>
    <name type="common">Nematode-trapping fungus</name>
    <name type="synonym">Trichothecium flagrans</name>
    <dbReference type="NCBI Taxonomy" id="97331"/>
    <lineage>
        <taxon>Eukaryota</taxon>
        <taxon>Fungi</taxon>
        <taxon>Dikarya</taxon>
        <taxon>Ascomycota</taxon>
        <taxon>Pezizomycotina</taxon>
        <taxon>Orbiliomycetes</taxon>
        <taxon>Orbiliales</taxon>
        <taxon>Orbiliaceae</taxon>
        <taxon>Arthrobotrys</taxon>
    </lineage>
</organism>
<protein>
    <submittedName>
        <fullName evidence="1">Uncharacterized protein</fullName>
    </submittedName>
</protein>
<gene>
    <name evidence="1" type="ORF">DFL_002471</name>
</gene>
<proteinExistence type="predicted"/>
<keyword evidence="2" id="KW-1185">Reference proteome</keyword>
<dbReference type="OrthoDB" id="5271602at2759"/>
<dbReference type="AlphaFoldDB" id="A0A437AAX2"/>
<dbReference type="Proteomes" id="UP000283090">
    <property type="component" value="Unassembled WGS sequence"/>
</dbReference>